<reference evidence="11 12" key="1">
    <citation type="submission" date="2015-12" db="EMBL/GenBank/DDBJ databases">
        <title>Draft genome sequence of Acidibacillus ferrooxidans ITV001, isolated from a chalcopyrite acid mine drainage site in Brazil.</title>
        <authorList>
            <person name="Dall'Agnol H."/>
            <person name="Nancucheo I."/>
            <person name="Johnson B."/>
            <person name="Oliveira R."/>
            <person name="Leite L."/>
            <person name="Pylro V."/>
            <person name="Nunes G.L."/>
            <person name="Tzotzos G."/>
            <person name="Fernandes G.R."/>
            <person name="Dutra J."/>
            <person name="Orellana S.C."/>
            <person name="Oliveira G."/>
        </authorList>
    </citation>
    <scope>NUCLEOTIDE SEQUENCE [LARGE SCALE GENOMIC DNA]</scope>
    <source>
        <strain evidence="12">ITV01</strain>
    </source>
</reference>
<comment type="similarity">
    <text evidence="1 9">Belongs to the precorrin methyltransferase family.</text>
</comment>
<dbReference type="CDD" id="cd11642">
    <property type="entry name" value="SUMT"/>
    <property type="match status" value="1"/>
</dbReference>
<dbReference type="GO" id="GO:0019354">
    <property type="term" value="P:siroheme biosynthetic process"/>
    <property type="evidence" value="ECO:0007669"/>
    <property type="project" value="InterPro"/>
</dbReference>
<evidence type="ECO:0000256" key="5">
    <source>
        <dbReference type="ARBA" id="ARBA00022679"/>
    </source>
</evidence>
<dbReference type="GO" id="GO:0032259">
    <property type="term" value="P:methylation"/>
    <property type="evidence" value="ECO:0007669"/>
    <property type="project" value="UniProtKB-KW"/>
</dbReference>
<dbReference type="InterPro" id="IPR014777">
    <property type="entry name" value="4pyrrole_Mease_sub1"/>
</dbReference>
<name>A0A101XR33_9BACL</name>
<proteinExistence type="inferred from homology"/>
<evidence type="ECO:0000256" key="3">
    <source>
        <dbReference type="ARBA" id="ARBA00018323"/>
    </source>
</evidence>
<keyword evidence="4 9" id="KW-0489">Methyltransferase</keyword>
<dbReference type="NCBIfam" id="TIGR01469">
    <property type="entry name" value="cobA_cysG_Cterm"/>
    <property type="match status" value="1"/>
</dbReference>
<evidence type="ECO:0000256" key="7">
    <source>
        <dbReference type="ARBA" id="ARBA00023244"/>
    </source>
</evidence>
<evidence type="ECO:0000313" key="12">
    <source>
        <dbReference type="Proteomes" id="UP000053557"/>
    </source>
</evidence>
<dbReference type="InterPro" id="IPR050161">
    <property type="entry name" value="Siro_Cobalamin_biosynth"/>
</dbReference>
<dbReference type="PANTHER" id="PTHR45790:SF3">
    <property type="entry name" value="S-ADENOSYL-L-METHIONINE-DEPENDENT UROPORPHYRINOGEN III METHYLTRANSFERASE, CHLOROPLASTIC"/>
    <property type="match status" value="1"/>
</dbReference>
<dbReference type="NCBIfam" id="NF004790">
    <property type="entry name" value="PRK06136.1"/>
    <property type="match status" value="1"/>
</dbReference>
<dbReference type="InterPro" id="IPR006366">
    <property type="entry name" value="CobA/CysG_C"/>
</dbReference>
<dbReference type="InterPro" id="IPR003043">
    <property type="entry name" value="Uropor_MeTrfase_CS"/>
</dbReference>
<dbReference type="Pfam" id="PF00590">
    <property type="entry name" value="TP_methylase"/>
    <property type="match status" value="1"/>
</dbReference>
<dbReference type="GO" id="GO:0004851">
    <property type="term" value="F:uroporphyrin-III C-methyltransferase activity"/>
    <property type="evidence" value="ECO:0007669"/>
    <property type="project" value="UniProtKB-EC"/>
</dbReference>
<evidence type="ECO:0000256" key="9">
    <source>
        <dbReference type="RuleBase" id="RU003960"/>
    </source>
</evidence>
<dbReference type="InterPro" id="IPR014776">
    <property type="entry name" value="4pyrrole_Mease_sub2"/>
</dbReference>
<evidence type="ECO:0000259" key="10">
    <source>
        <dbReference type="Pfam" id="PF00590"/>
    </source>
</evidence>
<keyword evidence="12" id="KW-1185">Reference proteome</keyword>
<organism evidence="11 12">
    <name type="scientific">Ferroacidibacillus organovorans</name>
    <dbReference type="NCBI Taxonomy" id="1765683"/>
    <lineage>
        <taxon>Bacteria</taxon>
        <taxon>Bacillati</taxon>
        <taxon>Bacillota</taxon>
        <taxon>Bacilli</taxon>
        <taxon>Bacillales</taxon>
        <taxon>Alicyclobacillaceae</taxon>
        <taxon>Ferroacidibacillus</taxon>
    </lineage>
</organism>
<dbReference type="Proteomes" id="UP000053557">
    <property type="component" value="Unassembled WGS sequence"/>
</dbReference>
<dbReference type="OrthoDB" id="9815856at2"/>
<dbReference type="InterPro" id="IPR035996">
    <property type="entry name" value="4pyrrol_Methylase_sf"/>
</dbReference>
<dbReference type="Gene3D" id="3.40.1010.10">
    <property type="entry name" value="Cobalt-precorrin-4 Transmethylase, Domain 1"/>
    <property type="match status" value="1"/>
</dbReference>
<dbReference type="RefSeq" id="WP_067715300.1">
    <property type="nucleotide sequence ID" value="NZ_LPVJ01000030.1"/>
</dbReference>
<gene>
    <name evidence="11" type="ORF">ATW55_02520</name>
</gene>
<protein>
    <recommendedName>
        <fullName evidence="3">Uroporphyrinogen-III C-methyltransferase</fullName>
        <ecNumber evidence="2">2.1.1.107</ecNumber>
    </recommendedName>
    <alternativeName>
        <fullName evidence="8">Uroporphyrinogen III methylase</fullName>
    </alternativeName>
</protein>
<keyword evidence="5 9" id="KW-0808">Transferase</keyword>
<evidence type="ECO:0000256" key="4">
    <source>
        <dbReference type="ARBA" id="ARBA00022603"/>
    </source>
</evidence>
<accession>A0A101XR33</accession>
<dbReference type="PROSITE" id="PS00840">
    <property type="entry name" value="SUMT_2"/>
    <property type="match status" value="1"/>
</dbReference>
<dbReference type="InterPro" id="IPR000878">
    <property type="entry name" value="4pyrrol_Mease"/>
</dbReference>
<dbReference type="FunFam" id="3.40.1010.10:FF:000001">
    <property type="entry name" value="Siroheme synthase"/>
    <property type="match status" value="1"/>
</dbReference>
<dbReference type="FunFam" id="3.30.950.10:FF:000001">
    <property type="entry name" value="Siroheme synthase"/>
    <property type="match status" value="1"/>
</dbReference>
<dbReference type="Gene3D" id="3.30.950.10">
    <property type="entry name" value="Methyltransferase, Cobalt-precorrin-4 Transmethylase, Domain 2"/>
    <property type="match status" value="1"/>
</dbReference>
<sequence length="486" mass="52631">MNPVMLLGAGPGDPQLLSVRGKTVLEMADVVVYDRLVSPILLESSPYSTELFYVGKASSAHSVAQEDIHQLLIQKAREGKRVVRLKGGDPFIFGRGGEEAMALRAAGIPFQIIPGVSSAVGVPAYAGIPVTQRETANSFRVVTGHVSSAELPAFGPPRADETLIILMGLSNLREVVASLHENGYSADMPVAVTRFGTTSEQTTVRGTLMDISSRVARAKLKSPAVIAVGDTVNLRDTLAWRERLPLFGKRILCIAETSEQMRAECDQLQEAGAEVFPFALERYATVSDSCEARIASVLCDAATMQVTIIVRTLLGAKALLRVFRDRRTYPARLFRLTIASASEGVIAYLEGQGVLPERMGEPLGSGHLLFGGQVFSESGGGMAPVEGTCPLTLVEYRVGGLLPLRSWIENKEMHPVDAVVSYAEIAVSHLRRQEVWPFRALELRRASLSGKEDLIEELCKRLVWTNVHATDHGNEDRCDALGGIAN</sequence>
<dbReference type="PANTHER" id="PTHR45790">
    <property type="entry name" value="SIROHEME SYNTHASE-RELATED"/>
    <property type="match status" value="1"/>
</dbReference>
<dbReference type="EMBL" id="LPVJ01000030">
    <property type="protein sequence ID" value="KUO95970.1"/>
    <property type="molecule type" value="Genomic_DNA"/>
</dbReference>
<evidence type="ECO:0000256" key="1">
    <source>
        <dbReference type="ARBA" id="ARBA00005879"/>
    </source>
</evidence>
<feature type="domain" description="Tetrapyrrole methylase" evidence="10">
    <location>
        <begin position="4"/>
        <end position="210"/>
    </location>
</feature>
<dbReference type="AlphaFoldDB" id="A0A101XR33"/>
<comment type="caution">
    <text evidence="11">The sequence shown here is derived from an EMBL/GenBank/DDBJ whole genome shotgun (WGS) entry which is preliminary data.</text>
</comment>
<evidence type="ECO:0000256" key="6">
    <source>
        <dbReference type="ARBA" id="ARBA00022691"/>
    </source>
</evidence>
<evidence type="ECO:0000256" key="8">
    <source>
        <dbReference type="ARBA" id="ARBA00079776"/>
    </source>
</evidence>
<dbReference type="SUPFAM" id="SSF53790">
    <property type="entry name" value="Tetrapyrrole methylase"/>
    <property type="match status" value="1"/>
</dbReference>
<keyword evidence="6" id="KW-0949">S-adenosyl-L-methionine</keyword>
<dbReference type="EC" id="2.1.1.107" evidence="2"/>
<keyword evidence="7" id="KW-0627">Porphyrin biosynthesis</keyword>
<evidence type="ECO:0000256" key="2">
    <source>
        <dbReference type="ARBA" id="ARBA00012162"/>
    </source>
</evidence>
<evidence type="ECO:0000313" key="11">
    <source>
        <dbReference type="EMBL" id="KUO95970.1"/>
    </source>
</evidence>